<organism evidence="8 9">
    <name type="scientific">Penicillium canescens</name>
    <dbReference type="NCBI Taxonomy" id="5083"/>
    <lineage>
        <taxon>Eukaryota</taxon>
        <taxon>Fungi</taxon>
        <taxon>Dikarya</taxon>
        <taxon>Ascomycota</taxon>
        <taxon>Pezizomycotina</taxon>
        <taxon>Eurotiomycetes</taxon>
        <taxon>Eurotiomycetidae</taxon>
        <taxon>Eurotiales</taxon>
        <taxon>Aspergillaceae</taxon>
        <taxon>Penicillium</taxon>
    </lineage>
</organism>
<dbReference type="PANTHER" id="PTHR47424">
    <property type="entry name" value="REGULATORY PROTEIN GAL4"/>
    <property type="match status" value="1"/>
</dbReference>
<feature type="compositionally biased region" description="Polar residues" evidence="6">
    <location>
        <begin position="177"/>
        <end position="201"/>
    </location>
</feature>
<keyword evidence="1" id="KW-0479">Metal-binding</keyword>
<evidence type="ECO:0000313" key="9">
    <source>
        <dbReference type="Proteomes" id="UP001219568"/>
    </source>
</evidence>
<gene>
    <name evidence="8" type="ORF">N7460_004703</name>
</gene>
<dbReference type="InterPro" id="IPR007219">
    <property type="entry name" value="XnlR_reg_dom"/>
</dbReference>
<dbReference type="GO" id="GO:0000981">
    <property type="term" value="F:DNA-binding transcription factor activity, RNA polymerase II-specific"/>
    <property type="evidence" value="ECO:0007669"/>
    <property type="project" value="InterPro"/>
</dbReference>
<feature type="region of interest" description="Disordered" evidence="6">
    <location>
        <begin position="176"/>
        <end position="201"/>
    </location>
</feature>
<dbReference type="PROSITE" id="PS00463">
    <property type="entry name" value="ZN2_CY6_FUNGAL_1"/>
    <property type="match status" value="1"/>
</dbReference>
<dbReference type="CDD" id="cd12148">
    <property type="entry name" value="fungal_TF_MHR"/>
    <property type="match status" value="1"/>
</dbReference>
<dbReference type="InterPro" id="IPR051127">
    <property type="entry name" value="Fungal_SecMet_Regulators"/>
</dbReference>
<feature type="domain" description="Zn(2)-C6 fungal-type" evidence="7">
    <location>
        <begin position="16"/>
        <end position="45"/>
    </location>
</feature>
<dbReference type="GO" id="GO:0000978">
    <property type="term" value="F:RNA polymerase II cis-regulatory region sequence-specific DNA binding"/>
    <property type="evidence" value="ECO:0007669"/>
    <property type="project" value="TreeGrafter"/>
</dbReference>
<dbReference type="PROSITE" id="PS50048">
    <property type="entry name" value="ZN2_CY6_FUNGAL_2"/>
    <property type="match status" value="1"/>
</dbReference>
<dbReference type="Gene3D" id="4.10.240.10">
    <property type="entry name" value="Zn(2)-C6 fungal-type DNA-binding domain"/>
    <property type="match status" value="1"/>
</dbReference>
<dbReference type="SMART" id="SM00066">
    <property type="entry name" value="GAL4"/>
    <property type="match status" value="1"/>
</dbReference>
<dbReference type="InterPro" id="IPR001138">
    <property type="entry name" value="Zn2Cys6_DnaBD"/>
</dbReference>
<dbReference type="PANTHER" id="PTHR47424:SF2">
    <property type="entry name" value="TRANSCRIPTION FACTOR DOMAIN-CONTAINING PROTEIN-RELATED"/>
    <property type="match status" value="1"/>
</dbReference>
<dbReference type="Proteomes" id="UP001219568">
    <property type="component" value="Unassembled WGS sequence"/>
</dbReference>
<evidence type="ECO:0000256" key="5">
    <source>
        <dbReference type="ARBA" id="ARBA00023242"/>
    </source>
</evidence>
<name>A0AAD6N8M3_PENCN</name>
<evidence type="ECO:0000259" key="7">
    <source>
        <dbReference type="PROSITE" id="PS50048"/>
    </source>
</evidence>
<keyword evidence="9" id="KW-1185">Reference proteome</keyword>
<evidence type="ECO:0000256" key="2">
    <source>
        <dbReference type="ARBA" id="ARBA00023015"/>
    </source>
</evidence>
<feature type="region of interest" description="Disordered" evidence="6">
    <location>
        <begin position="682"/>
        <end position="704"/>
    </location>
</feature>
<reference evidence="8" key="1">
    <citation type="journal article" date="2023" name="IMA Fungus">
        <title>Comparative genomic study of the Penicillium genus elucidates a diverse pangenome and 15 lateral gene transfer events.</title>
        <authorList>
            <person name="Petersen C."/>
            <person name="Sorensen T."/>
            <person name="Nielsen M.R."/>
            <person name="Sondergaard T.E."/>
            <person name="Sorensen J.L."/>
            <person name="Fitzpatrick D.A."/>
            <person name="Frisvad J.C."/>
            <person name="Nielsen K.L."/>
        </authorList>
    </citation>
    <scope>NUCLEOTIDE SEQUENCE</scope>
    <source>
        <strain evidence="8">IBT 15450</strain>
    </source>
</reference>
<dbReference type="SMART" id="SM00906">
    <property type="entry name" value="Fungal_trans"/>
    <property type="match status" value="1"/>
</dbReference>
<sequence>MPKSKPAASGSHDLRACTECRKRKSKCSGISPCSYCTRANKRCIFGPPPSRTPLTRKNLDAIELRCAGLVSLIQRLDPDVDIESLLETILRNPDQDFQVSAESSRSLNPGLENSTLSDQTEWNESSLISPSQTQDVPLDGMATLPSRRAESGYLGNSSGSNILRTISDLLPVKSLRSRASQQGQSSPADTNHTGSPTMPINLADTTTMNGLIDAYFMWYNPSYPIIHEKTFREEYQNRHHIHPRSSWHSIFFLVLAIGHWTLTEDSEAEQSRYYTAARSRMSMRMLESGNLLTVQAFLLMGNYLQKRDRPNTGYNFIGIAYRMALGLGLHREPPGGMTSSEPFSNQRRRVIWWIAYSFDSGFSFTTGRPIMVSDSFIETKLPRNVDDSTCTLEAAIPDATEYPTSYSAIIAQSRMASIGNVVFSEIISSSNQSLLDLRISRSIDNQLKAWKLSLPSYFAVQSVPEWFRGPRAIVLWKEENIRLLLWWGTKRMCTSPSDHEEAQNMCNFTAVETIQDISNFCRDNSEILHTGISWYATYYLFQAAVVLSIHHLRPIGSINRGLGEVSQELWFSSITRSRDCLASLSRTNTAATRCLEVLERISDQPQHAQHHSSLASESQANRQPEIVQHETVPGDVEVPSTMLAVDPTLQMLFEDTLWDKDLFQGLDGFPSTGEGEAFDYVPSNADQGCLRSSDPGGQDLNYTQ</sequence>
<evidence type="ECO:0000256" key="1">
    <source>
        <dbReference type="ARBA" id="ARBA00022723"/>
    </source>
</evidence>
<evidence type="ECO:0000256" key="3">
    <source>
        <dbReference type="ARBA" id="ARBA00023125"/>
    </source>
</evidence>
<keyword evidence="2" id="KW-0805">Transcription regulation</keyword>
<dbReference type="CDD" id="cd00067">
    <property type="entry name" value="GAL4"/>
    <property type="match status" value="1"/>
</dbReference>
<keyword evidence="3" id="KW-0238">DNA-binding</keyword>
<evidence type="ECO:0000256" key="6">
    <source>
        <dbReference type="SAM" id="MobiDB-lite"/>
    </source>
</evidence>
<dbReference type="Pfam" id="PF00172">
    <property type="entry name" value="Zn_clus"/>
    <property type="match status" value="1"/>
</dbReference>
<dbReference type="GO" id="GO:0005634">
    <property type="term" value="C:nucleus"/>
    <property type="evidence" value="ECO:0007669"/>
    <property type="project" value="TreeGrafter"/>
</dbReference>
<accession>A0AAD6N8M3</accession>
<reference evidence="8" key="2">
    <citation type="submission" date="2023-01" db="EMBL/GenBank/DDBJ databases">
        <authorList>
            <person name="Petersen C."/>
        </authorList>
    </citation>
    <scope>NUCLEOTIDE SEQUENCE</scope>
    <source>
        <strain evidence="8">IBT 15450</strain>
    </source>
</reference>
<dbReference type="InterPro" id="IPR036864">
    <property type="entry name" value="Zn2-C6_fun-type_DNA-bd_sf"/>
</dbReference>
<dbReference type="AlphaFoldDB" id="A0AAD6N8M3"/>
<dbReference type="EMBL" id="JAQJZL010000004">
    <property type="protein sequence ID" value="KAJ6043348.1"/>
    <property type="molecule type" value="Genomic_DNA"/>
</dbReference>
<feature type="compositionally biased region" description="Polar residues" evidence="6">
    <location>
        <begin position="97"/>
        <end position="135"/>
    </location>
</feature>
<dbReference type="SUPFAM" id="SSF57701">
    <property type="entry name" value="Zn2/Cys6 DNA-binding domain"/>
    <property type="match status" value="1"/>
</dbReference>
<dbReference type="Pfam" id="PF04082">
    <property type="entry name" value="Fungal_trans"/>
    <property type="match status" value="1"/>
</dbReference>
<dbReference type="GO" id="GO:0000435">
    <property type="term" value="P:positive regulation of transcription from RNA polymerase II promoter by galactose"/>
    <property type="evidence" value="ECO:0007669"/>
    <property type="project" value="TreeGrafter"/>
</dbReference>
<protein>
    <recommendedName>
        <fullName evidence="7">Zn(2)-C6 fungal-type domain-containing protein</fullName>
    </recommendedName>
</protein>
<evidence type="ECO:0000256" key="4">
    <source>
        <dbReference type="ARBA" id="ARBA00023163"/>
    </source>
</evidence>
<comment type="caution">
    <text evidence="8">The sequence shown here is derived from an EMBL/GenBank/DDBJ whole genome shotgun (WGS) entry which is preliminary data.</text>
</comment>
<feature type="region of interest" description="Disordered" evidence="6">
    <location>
        <begin position="97"/>
        <end position="139"/>
    </location>
</feature>
<dbReference type="GO" id="GO:0006351">
    <property type="term" value="P:DNA-templated transcription"/>
    <property type="evidence" value="ECO:0007669"/>
    <property type="project" value="InterPro"/>
</dbReference>
<dbReference type="GO" id="GO:0008270">
    <property type="term" value="F:zinc ion binding"/>
    <property type="evidence" value="ECO:0007669"/>
    <property type="project" value="InterPro"/>
</dbReference>
<keyword evidence="4" id="KW-0804">Transcription</keyword>
<evidence type="ECO:0000313" key="8">
    <source>
        <dbReference type="EMBL" id="KAJ6043348.1"/>
    </source>
</evidence>
<keyword evidence="5" id="KW-0539">Nucleus</keyword>
<proteinExistence type="predicted"/>